<sequence>MAGNDGVMGTRASTNTAAAAITALQSMESQAHLCLIANSRERYRYAVEGFATSVIVGPCGLT</sequence>
<dbReference type="AlphaFoldDB" id="A0A0E9U8B7"/>
<reference evidence="1" key="1">
    <citation type="submission" date="2014-11" db="EMBL/GenBank/DDBJ databases">
        <authorList>
            <person name="Amaro Gonzalez C."/>
        </authorList>
    </citation>
    <scope>NUCLEOTIDE SEQUENCE</scope>
</reference>
<accession>A0A0E9U8B7</accession>
<proteinExistence type="predicted"/>
<name>A0A0E9U8B7_ANGAN</name>
<organism evidence="1">
    <name type="scientific">Anguilla anguilla</name>
    <name type="common">European freshwater eel</name>
    <name type="synonym">Muraena anguilla</name>
    <dbReference type="NCBI Taxonomy" id="7936"/>
    <lineage>
        <taxon>Eukaryota</taxon>
        <taxon>Metazoa</taxon>
        <taxon>Chordata</taxon>
        <taxon>Craniata</taxon>
        <taxon>Vertebrata</taxon>
        <taxon>Euteleostomi</taxon>
        <taxon>Actinopterygii</taxon>
        <taxon>Neopterygii</taxon>
        <taxon>Teleostei</taxon>
        <taxon>Anguilliformes</taxon>
        <taxon>Anguillidae</taxon>
        <taxon>Anguilla</taxon>
    </lineage>
</organism>
<dbReference type="EMBL" id="GBXM01047182">
    <property type="protein sequence ID" value="JAH61395.1"/>
    <property type="molecule type" value="Transcribed_RNA"/>
</dbReference>
<reference evidence="1" key="2">
    <citation type="journal article" date="2015" name="Fish Shellfish Immunol.">
        <title>Early steps in the European eel (Anguilla anguilla)-Vibrio vulnificus interaction in the gills: Role of the RtxA13 toxin.</title>
        <authorList>
            <person name="Callol A."/>
            <person name="Pajuelo D."/>
            <person name="Ebbesson L."/>
            <person name="Teles M."/>
            <person name="MacKenzie S."/>
            <person name="Amaro C."/>
        </authorList>
    </citation>
    <scope>NUCLEOTIDE SEQUENCE</scope>
</reference>
<protein>
    <submittedName>
        <fullName evidence="1">Uncharacterized protein</fullName>
    </submittedName>
</protein>
<evidence type="ECO:0000313" key="1">
    <source>
        <dbReference type="EMBL" id="JAH61395.1"/>
    </source>
</evidence>